<evidence type="ECO:0000256" key="5">
    <source>
        <dbReference type="ARBA" id="ARBA00022833"/>
    </source>
</evidence>
<dbReference type="GO" id="GO:0008270">
    <property type="term" value="F:zinc ion binding"/>
    <property type="evidence" value="ECO:0007669"/>
    <property type="project" value="UniProtKB-KW"/>
</dbReference>
<keyword evidence="3" id="KW-0677">Repeat</keyword>
<dbReference type="GO" id="GO:0005634">
    <property type="term" value="C:nucleus"/>
    <property type="evidence" value="ECO:0007669"/>
    <property type="project" value="UniProtKB-SubCell"/>
</dbReference>
<keyword evidence="2" id="KW-0479">Metal-binding</keyword>
<evidence type="ECO:0000313" key="10">
    <source>
        <dbReference type="Proteomes" id="UP000275846"/>
    </source>
</evidence>
<dbReference type="GO" id="GO:0010468">
    <property type="term" value="P:regulation of gene expression"/>
    <property type="evidence" value="ECO:0007669"/>
    <property type="project" value="TreeGrafter"/>
</dbReference>
<evidence type="ECO:0000313" key="11">
    <source>
        <dbReference type="WBParaSite" id="SSLN_0000087301-mRNA-1"/>
    </source>
</evidence>
<gene>
    <name evidence="9" type="ORF">SSLN_LOCUS840</name>
</gene>
<dbReference type="EMBL" id="UYSU01000872">
    <property type="protein sequence ID" value="VDL86342.1"/>
    <property type="molecule type" value="Genomic_DNA"/>
</dbReference>
<organism evidence="11">
    <name type="scientific">Schistocephalus solidus</name>
    <name type="common">Tapeworm</name>
    <dbReference type="NCBI Taxonomy" id="70667"/>
    <lineage>
        <taxon>Eukaryota</taxon>
        <taxon>Metazoa</taxon>
        <taxon>Spiralia</taxon>
        <taxon>Lophotrochozoa</taxon>
        <taxon>Platyhelminthes</taxon>
        <taxon>Cestoda</taxon>
        <taxon>Eucestoda</taxon>
        <taxon>Diphyllobothriidea</taxon>
        <taxon>Diphyllobothriidae</taxon>
        <taxon>Schistocephalus</taxon>
    </lineage>
</organism>
<dbReference type="PANTHER" id="PTHR16515">
    <property type="entry name" value="PR DOMAIN ZINC FINGER PROTEIN"/>
    <property type="match status" value="1"/>
</dbReference>
<dbReference type="Gene3D" id="3.30.160.60">
    <property type="entry name" value="Classic Zinc Finger"/>
    <property type="match status" value="2"/>
</dbReference>
<dbReference type="SMART" id="SM00355">
    <property type="entry name" value="ZnF_C2H2"/>
    <property type="match status" value="2"/>
</dbReference>
<dbReference type="Pfam" id="PF00096">
    <property type="entry name" value="zf-C2H2"/>
    <property type="match status" value="1"/>
</dbReference>
<evidence type="ECO:0000256" key="6">
    <source>
        <dbReference type="ARBA" id="ARBA00023242"/>
    </source>
</evidence>
<dbReference type="WBParaSite" id="SSLN_0000087301-mRNA-1">
    <property type="protein sequence ID" value="SSLN_0000087301-mRNA-1"/>
    <property type="gene ID" value="SSLN_0000087301"/>
</dbReference>
<feature type="domain" description="C2H2-type" evidence="8">
    <location>
        <begin position="171"/>
        <end position="198"/>
    </location>
</feature>
<proteinExistence type="predicted"/>
<keyword evidence="6" id="KW-0539">Nucleus</keyword>
<reference evidence="11" key="1">
    <citation type="submission" date="2016-06" db="UniProtKB">
        <authorList>
            <consortium name="WormBaseParasite"/>
        </authorList>
    </citation>
    <scope>IDENTIFICATION</scope>
</reference>
<feature type="domain" description="C2H2-type" evidence="8">
    <location>
        <begin position="129"/>
        <end position="156"/>
    </location>
</feature>
<evidence type="ECO:0000256" key="2">
    <source>
        <dbReference type="ARBA" id="ARBA00022723"/>
    </source>
</evidence>
<dbReference type="SUPFAM" id="SSF57667">
    <property type="entry name" value="beta-beta-alpha zinc fingers"/>
    <property type="match status" value="1"/>
</dbReference>
<sequence length="224" mass="24328">MTPHMFRPSQIEELNKLLGTLIASNNLGVNSPVAASNWYPTLTCGSSKLGSSQRLHPGLNKVRVSGVVCTSTPGMSDSRTSHLPLSKSHTVGATATPDHVPLLIAYFSTTETTTTFAFTTNTSDGDSLLNCLHCDRTFTSRIGLVGHLRIHRTETVEPVPGAPIHSRDRNLHCPHCLRAFTHRMRLFVHMRIHDSEIHSNADNTDTPCTPSAPAIHIATATPLP</sequence>
<dbReference type="PROSITE" id="PS00028">
    <property type="entry name" value="ZINC_FINGER_C2H2_1"/>
    <property type="match status" value="2"/>
</dbReference>
<dbReference type="PROSITE" id="PS50157">
    <property type="entry name" value="ZINC_FINGER_C2H2_2"/>
    <property type="match status" value="2"/>
</dbReference>
<comment type="subcellular location">
    <subcellularLocation>
        <location evidence="1">Nucleus</location>
    </subcellularLocation>
</comment>
<evidence type="ECO:0000256" key="3">
    <source>
        <dbReference type="ARBA" id="ARBA00022737"/>
    </source>
</evidence>
<dbReference type="InterPro" id="IPR013087">
    <property type="entry name" value="Znf_C2H2_type"/>
</dbReference>
<dbReference type="OrthoDB" id="8113340at2759"/>
<reference evidence="9 10" key="2">
    <citation type="submission" date="2018-11" db="EMBL/GenBank/DDBJ databases">
        <authorList>
            <consortium name="Pathogen Informatics"/>
        </authorList>
    </citation>
    <scope>NUCLEOTIDE SEQUENCE [LARGE SCALE GENOMIC DNA]</scope>
    <source>
        <strain evidence="9 10">NST_G2</strain>
    </source>
</reference>
<accession>A0A183S9E2</accession>
<dbReference type="InterPro" id="IPR036236">
    <property type="entry name" value="Znf_C2H2_sf"/>
</dbReference>
<evidence type="ECO:0000256" key="7">
    <source>
        <dbReference type="PROSITE-ProRule" id="PRU00042"/>
    </source>
</evidence>
<evidence type="ECO:0000259" key="8">
    <source>
        <dbReference type="PROSITE" id="PS50157"/>
    </source>
</evidence>
<name>A0A183S9E2_SCHSO</name>
<keyword evidence="5" id="KW-0862">Zinc</keyword>
<dbReference type="AlphaFoldDB" id="A0A183S9E2"/>
<keyword evidence="4 7" id="KW-0863">Zinc-finger</keyword>
<dbReference type="PANTHER" id="PTHR16515:SF49">
    <property type="entry name" value="GASTRULA ZINC FINGER PROTEIN XLCGF49.1-LIKE-RELATED"/>
    <property type="match status" value="1"/>
</dbReference>
<dbReference type="Proteomes" id="UP000275846">
    <property type="component" value="Unassembled WGS sequence"/>
</dbReference>
<evidence type="ECO:0000256" key="4">
    <source>
        <dbReference type="ARBA" id="ARBA00022771"/>
    </source>
</evidence>
<protein>
    <submittedName>
        <fullName evidence="11">C2H2-type domain-containing protein</fullName>
    </submittedName>
</protein>
<evidence type="ECO:0000313" key="9">
    <source>
        <dbReference type="EMBL" id="VDL86342.1"/>
    </source>
</evidence>
<evidence type="ECO:0000256" key="1">
    <source>
        <dbReference type="ARBA" id="ARBA00004123"/>
    </source>
</evidence>
<dbReference type="InterPro" id="IPR050331">
    <property type="entry name" value="Zinc_finger"/>
</dbReference>
<keyword evidence="10" id="KW-1185">Reference proteome</keyword>